<keyword evidence="4" id="KW-1185">Reference proteome</keyword>
<gene>
    <name evidence="3" type="ORF">ACFYKX_07590</name>
</gene>
<name>A0ABW6KC44_9BACI</name>
<proteinExistence type="predicted"/>
<dbReference type="Gene3D" id="3.40.50.1820">
    <property type="entry name" value="alpha/beta hydrolase"/>
    <property type="match status" value="1"/>
</dbReference>
<evidence type="ECO:0000313" key="3">
    <source>
        <dbReference type="EMBL" id="MFE8700470.1"/>
    </source>
</evidence>
<accession>A0ABW6KC44</accession>
<dbReference type="Proteomes" id="UP001601059">
    <property type="component" value="Unassembled WGS sequence"/>
</dbReference>
<dbReference type="SUPFAM" id="SSF53474">
    <property type="entry name" value="alpha/beta-Hydrolases"/>
    <property type="match status" value="1"/>
</dbReference>
<comment type="caution">
    <text evidence="3">The sequence shown here is derived from an EMBL/GenBank/DDBJ whole genome shotgun (WGS) entry which is preliminary data.</text>
</comment>
<dbReference type="SUPFAM" id="SSF82171">
    <property type="entry name" value="DPP6 N-terminal domain-like"/>
    <property type="match status" value="1"/>
</dbReference>
<reference evidence="3 4" key="1">
    <citation type="submission" date="2024-08" db="EMBL/GenBank/DDBJ databases">
        <title>Two novel Cytobacillus novel species.</title>
        <authorList>
            <person name="Liu G."/>
        </authorList>
    </citation>
    <scope>NUCLEOTIDE SEQUENCE [LARGE SCALE GENOMIC DNA]</scope>
    <source>
        <strain evidence="3 4">FJAT-54145</strain>
    </source>
</reference>
<evidence type="ECO:0000256" key="1">
    <source>
        <dbReference type="ARBA" id="ARBA00022801"/>
    </source>
</evidence>
<dbReference type="InterPro" id="IPR029058">
    <property type="entry name" value="AB_hydrolase_fold"/>
</dbReference>
<dbReference type="InterPro" id="IPR001375">
    <property type="entry name" value="Peptidase_S9_cat"/>
</dbReference>
<evidence type="ECO:0000313" key="4">
    <source>
        <dbReference type="Proteomes" id="UP001601059"/>
    </source>
</evidence>
<protein>
    <submittedName>
        <fullName evidence="3">S9 family peptidase</fullName>
    </submittedName>
</protein>
<dbReference type="PANTHER" id="PTHR42776">
    <property type="entry name" value="SERINE PEPTIDASE S9 FAMILY MEMBER"/>
    <property type="match status" value="1"/>
</dbReference>
<feature type="domain" description="Peptidase S9 prolyl oligopeptidase catalytic" evidence="2">
    <location>
        <begin position="388"/>
        <end position="593"/>
    </location>
</feature>
<evidence type="ECO:0000259" key="2">
    <source>
        <dbReference type="Pfam" id="PF00326"/>
    </source>
</evidence>
<dbReference type="RefSeq" id="WP_389359667.1">
    <property type="nucleotide sequence ID" value="NZ_JBIACK010000002.1"/>
</dbReference>
<sequence>MINFPNPSIESFFRTLNILDFDVDPNEEKIVYSTNLNGYYNLWELKIGHPYPYQMTTANQMNSFVKYDPKHHHILTGYDHDGDEDYHIYAIPPNGGETSAILKQDGEKFYYGDLSEDGKTLYYITSVDNPNFLNIGRINLESGDKEILIRGEDGPSYLYAVSPDESSFAYSKEIGNTSSFGYIASNNEHIPITPSQEISHRVNEVVYLNTDELLVLTNFESEFSYLAKFQISTRTFEKVVEIEGHELSSLTLDKKKKRVFFVAERGVEDYLYHLDLFDTKLEKLDKPFDMVNKLLVGEKGTVFALGRSTTTPANLFRSSDLKTWEKLTDHRIIGVGKEDLTEPEVLTYSSFDGKEIEALYFAPAKEIDNGFTVLWPHGGPQHAVRKTFSPLFQYLCTQGFRVFAPNFRGSTGYGESFMKLVNKDWGGGPRLDIIAGMEWLDQQGKSEKNKWFCVGGSYGGYMTLLLHGRHADQFKAFVDIFGPSNLFTTIETAPEHWKAADKELIGDAVLDREKLIEDSPMTYIDQMTKPMLVIQGKNDPRVVKVESDVIVDAMKQRGQDVEYLVLEDEGHGFSKTENAIKVYKLLVSFLQRYV</sequence>
<dbReference type="Gene3D" id="2.120.10.30">
    <property type="entry name" value="TolB, C-terminal domain"/>
    <property type="match status" value="1"/>
</dbReference>
<dbReference type="Pfam" id="PF00326">
    <property type="entry name" value="Peptidase_S9"/>
    <property type="match status" value="1"/>
</dbReference>
<dbReference type="InterPro" id="IPR011042">
    <property type="entry name" value="6-blade_b-propeller_TolB-like"/>
</dbReference>
<dbReference type="PANTHER" id="PTHR42776:SF27">
    <property type="entry name" value="DIPEPTIDYL PEPTIDASE FAMILY MEMBER 6"/>
    <property type="match status" value="1"/>
</dbReference>
<organism evidence="3 4">
    <name type="scientific">Cytobacillus spartinae</name>
    <dbReference type="NCBI Taxonomy" id="3299023"/>
    <lineage>
        <taxon>Bacteria</taxon>
        <taxon>Bacillati</taxon>
        <taxon>Bacillota</taxon>
        <taxon>Bacilli</taxon>
        <taxon>Bacillales</taxon>
        <taxon>Bacillaceae</taxon>
        <taxon>Cytobacillus</taxon>
    </lineage>
</organism>
<keyword evidence="1" id="KW-0378">Hydrolase</keyword>
<dbReference type="EMBL" id="JBIACK010000002">
    <property type="protein sequence ID" value="MFE8700470.1"/>
    <property type="molecule type" value="Genomic_DNA"/>
</dbReference>